<sequence>MEFSILDIPDYASSIAALISFHDITQCVLVNRDWYHQFQRRLWRTVSILDLPNHPPIRTMEELKPFEEYIIRHFDACEALSSKSQYIESDNALPCSARQTRPSSSQPSSFRMSQLDYSVEQSSIQKPTLIQELDLEHYHGRLFIIELLKRCPAYDIFDFHYAIKTRKHGNYILSFQYIA</sequence>
<accession>A0A197K345</accession>
<reference evidence="1 2" key="1">
    <citation type="submission" date="2016-05" db="EMBL/GenBank/DDBJ databases">
        <title>Genome sequencing reveals origins of a unique bacterial endosymbiosis in the earliest lineages of terrestrial Fungi.</title>
        <authorList>
            <consortium name="DOE Joint Genome Institute"/>
            <person name="Uehling J."/>
            <person name="Gryganskyi A."/>
            <person name="Hameed K."/>
            <person name="Tschaplinski T."/>
            <person name="Misztal P."/>
            <person name="Wu S."/>
            <person name="Desiro A."/>
            <person name="Vande Pol N."/>
            <person name="Du Z.-Y."/>
            <person name="Zienkiewicz A."/>
            <person name="Zienkiewicz K."/>
            <person name="Morin E."/>
            <person name="Tisserant E."/>
            <person name="Splivallo R."/>
            <person name="Hainaut M."/>
            <person name="Henrissat B."/>
            <person name="Ohm R."/>
            <person name="Kuo A."/>
            <person name="Yan J."/>
            <person name="Lipzen A."/>
            <person name="Nolan M."/>
            <person name="Labutti K."/>
            <person name="Barry K."/>
            <person name="Goldstein A."/>
            <person name="Labbe J."/>
            <person name="Schadt C."/>
            <person name="Tuskan G."/>
            <person name="Grigoriev I."/>
            <person name="Martin F."/>
            <person name="Vilgalys R."/>
            <person name="Bonito G."/>
        </authorList>
    </citation>
    <scope>NUCLEOTIDE SEQUENCE [LARGE SCALE GENOMIC DNA]</scope>
    <source>
        <strain evidence="1 2">AG-77</strain>
    </source>
</reference>
<evidence type="ECO:0000313" key="2">
    <source>
        <dbReference type="Proteomes" id="UP000078512"/>
    </source>
</evidence>
<dbReference type="Proteomes" id="UP000078512">
    <property type="component" value="Unassembled WGS sequence"/>
</dbReference>
<name>A0A197K345_9FUNG</name>
<organism evidence="1 2">
    <name type="scientific">Linnemannia elongata AG-77</name>
    <dbReference type="NCBI Taxonomy" id="1314771"/>
    <lineage>
        <taxon>Eukaryota</taxon>
        <taxon>Fungi</taxon>
        <taxon>Fungi incertae sedis</taxon>
        <taxon>Mucoromycota</taxon>
        <taxon>Mortierellomycotina</taxon>
        <taxon>Mortierellomycetes</taxon>
        <taxon>Mortierellales</taxon>
        <taxon>Mortierellaceae</taxon>
        <taxon>Linnemannia</taxon>
    </lineage>
</organism>
<gene>
    <name evidence="1" type="ORF">K457DRAFT_16800</name>
</gene>
<protein>
    <submittedName>
        <fullName evidence="1">Uncharacterized protein</fullName>
    </submittedName>
</protein>
<evidence type="ECO:0000313" key="1">
    <source>
        <dbReference type="EMBL" id="OAQ31905.1"/>
    </source>
</evidence>
<proteinExistence type="predicted"/>
<keyword evidence="2" id="KW-1185">Reference proteome</keyword>
<dbReference type="AlphaFoldDB" id="A0A197K345"/>
<dbReference type="EMBL" id="KV442027">
    <property type="protein sequence ID" value="OAQ31905.1"/>
    <property type="molecule type" value="Genomic_DNA"/>
</dbReference>